<dbReference type="GO" id="GO:0046983">
    <property type="term" value="F:protein dimerization activity"/>
    <property type="evidence" value="ECO:0007669"/>
    <property type="project" value="InterPro"/>
</dbReference>
<dbReference type="SUPFAM" id="SSF140500">
    <property type="entry name" value="BAS1536-like"/>
    <property type="match status" value="1"/>
</dbReference>
<evidence type="ECO:0000313" key="3">
    <source>
        <dbReference type="Proteomes" id="UP000249260"/>
    </source>
</evidence>
<accession>A0A328U7I9</accession>
<keyword evidence="1" id="KW-0472">Membrane</keyword>
<dbReference type="AlphaFoldDB" id="A0A328U7I9"/>
<dbReference type="Pfam" id="PF09388">
    <property type="entry name" value="SpoOE-like"/>
    <property type="match status" value="1"/>
</dbReference>
<dbReference type="Gene3D" id="4.10.280.10">
    <property type="entry name" value="Helix-loop-helix DNA-binding domain"/>
    <property type="match status" value="1"/>
</dbReference>
<dbReference type="RefSeq" id="WP_112882221.1">
    <property type="nucleotide sequence ID" value="NZ_QLUW01000002.1"/>
</dbReference>
<evidence type="ECO:0000313" key="2">
    <source>
        <dbReference type="EMBL" id="RAP75996.1"/>
    </source>
</evidence>
<feature type="transmembrane region" description="Helical" evidence="1">
    <location>
        <begin position="34"/>
        <end position="55"/>
    </location>
</feature>
<keyword evidence="1" id="KW-1133">Transmembrane helix</keyword>
<name>A0A328U7I9_9BACL</name>
<sequence length="125" mass="14857">MSAEFFSLLIRRNTSLFNILACTHIALSASTRVFSIYLFAPISDTGFLWISRILLLRVIKRTENDAMESYMKEKIESLRFEMYDQACKLGSLTHEKVIHVSQQLDRYIFVYQKLQRKRYKRKSSY</sequence>
<evidence type="ECO:0000256" key="1">
    <source>
        <dbReference type="SAM" id="Phobius"/>
    </source>
</evidence>
<organism evidence="2 3">
    <name type="scientific">Paenibacillus montanisoli</name>
    <dbReference type="NCBI Taxonomy" id="2081970"/>
    <lineage>
        <taxon>Bacteria</taxon>
        <taxon>Bacillati</taxon>
        <taxon>Bacillota</taxon>
        <taxon>Bacilli</taxon>
        <taxon>Bacillales</taxon>
        <taxon>Paenibacillaceae</taxon>
        <taxon>Paenibacillus</taxon>
    </lineage>
</organism>
<dbReference type="InterPro" id="IPR037208">
    <property type="entry name" value="Spo0E-like_sf"/>
</dbReference>
<proteinExistence type="predicted"/>
<dbReference type="InterPro" id="IPR018540">
    <property type="entry name" value="Spo0E-like"/>
</dbReference>
<reference evidence="2 3" key="1">
    <citation type="submission" date="2018-06" db="EMBL/GenBank/DDBJ databases">
        <title>Paenibacillus montanisoli sp. nov., isolated from mountain area soil.</title>
        <authorList>
            <person name="Wu M."/>
        </authorList>
    </citation>
    <scope>NUCLEOTIDE SEQUENCE [LARGE SCALE GENOMIC DNA]</scope>
    <source>
        <strain evidence="2 3">RA17</strain>
    </source>
</reference>
<dbReference type="Proteomes" id="UP000249260">
    <property type="component" value="Unassembled WGS sequence"/>
</dbReference>
<keyword evidence="1" id="KW-0812">Transmembrane</keyword>
<protein>
    <recommendedName>
        <fullName evidence="4">Aspartyl-phosphate phosphatase Spo0E family protein</fullName>
    </recommendedName>
</protein>
<dbReference type="GO" id="GO:0043937">
    <property type="term" value="P:regulation of sporulation"/>
    <property type="evidence" value="ECO:0007669"/>
    <property type="project" value="InterPro"/>
</dbReference>
<evidence type="ECO:0008006" key="4">
    <source>
        <dbReference type="Google" id="ProtNLM"/>
    </source>
</evidence>
<comment type="caution">
    <text evidence="2">The sequence shown here is derived from an EMBL/GenBank/DDBJ whole genome shotgun (WGS) entry which is preliminary data.</text>
</comment>
<dbReference type="InterPro" id="IPR036638">
    <property type="entry name" value="HLH_DNA-bd_sf"/>
</dbReference>
<gene>
    <name evidence="2" type="ORF">DL346_11260</name>
</gene>
<keyword evidence="3" id="KW-1185">Reference proteome</keyword>
<dbReference type="EMBL" id="QLUW01000002">
    <property type="protein sequence ID" value="RAP75996.1"/>
    <property type="molecule type" value="Genomic_DNA"/>
</dbReference>